<dbReference type="Proteomes" id="UP001597187">
    <property type="component" value="Unassembled WGS sequence"/>
</dbReference>
<name>A0ABD6ATN5_9EURY</name>
<dbReference type="PANTHER" id="PTHR22916:SF3">
    <property type="entry name" value="UDP-GLCNAC:BETAGAL BETA-1,3-N-ACETYLGLUCOSAMINYLTRANSFERASE-LIKE PROTEIN 1"/>
    <property type="match status" value="1"/>
</dbReference>
<keyword evidence="3" id="KW-1185">Reference proteome</keyword>
<dbReference type="EMBL" id="JBHUDC010000003">
    <property type="protein sequence ID" value="MFD1512908.1"/>
    <property type="molecule type" value="Genomic_DNA"/>
</dbReference>
<dbReference type="InterPro" id="IPR029044">
    <property type="entry name" value="Nucleotide-diphossugar_trans"/>
</dbReference>
<proteinExistence type="predicted"/>
<dbReference type="SUPFAM" id="SSF53448">
    <property type="entry name" value="Nucleotide-diphospho-sugar transferases"/>
    <property type="match status" value="1"/>
</dbReference>
<evidence type="ECO:0000313" key="2">
    <source>
        <dbReference type="EMBL" id="MFD1512908.1"/>
    </source>
</evidence>
<dbReference type="PANTHER" id="PTHR22916">
    <property type="entry name" value="GLYCOSYLTRANSFERASE"/>
    <property type="match status" value="1"/>
</dbReference>
<dbReference type="Pfam" id="PF00535">
    <property type="entry name" value="Glycos_transf_2"/>
    <property type="match status" value="1"/>
</dbReference>
<dbReference type="AlphaFoldDB" id="A0ABD6ATN5"/>
<reference evidence="2 3" key="1">
    <citation type="journal article" date="2019" name="Int. J. Syst. Evol. Microbiol.">
        <title>The Global Catalogue of Microorganisms (GCM) 10K type strain sequencing project: providing services to taxonomists for standard genome sequencing and annotation.</title>
        <authorList>
            <consortium name="The Broad Institute Genomics Platform"/>
            <consortium name="The Broad Institute Genome Sequencing Center for Infectious Disease"/>
            <person name="Wu L."/>
            <person name="Ma J."/>
        </authorList>
    </citation>
    <scope>NUCLEOTIDE SEQUENCE [LARGE SCALE GENOMIC DNA]</scope>
    <source>
        <strain evidence="2 3">CGMCC 1.12563</strain>
    </source>
</reference>
<accession>A0ABD6ATN5</accession>
<protein>
    <submittedName>
        <fullName evidence="2">Glycosyltransferase family 2 protein</fullName>
    </submittedName>
</protein>
<dbReference type="GO" id="GO:0016758">
    <property type="term" value="F:hexosyltransferase activity"/>
    <property type="evidence" value="ECO:0007669"/>
    <property type="project" value="UniProtKB-ARBA"/>
</dbReference>
<comment type="caution">
    <text evidence="2">The sequence shown here is derived from an EMBL/GenBank/DDBJ whole genome shotgun (WGS) entry which is preliminary data.</text>
</comment>
<gene>
    <name evidence="2" type="ORF">ACFSBT_06395</name>
</gene>
<dbReference type="InterPro" id="IPR001173">
    <property type="entry name" value="Glyco_trans_2-like"/>
</dbReference>
<dbReference type="RefSeq" id="WP_250872883.1">
    <property type="nucleotide sequence ID" value="NZ_JALXFV010000003.1"/>
</dbReference>
<sequence length="313" mass="34185">MTPDVDLPASLRGDGTLVSVVVPTYEDARFLPAALESIAAQTHGNVEIVVVDSSGVDWLRDLAADVEGLTYVYQEPSGLSAARNAGIDAASGDVVGFLDADDRWVPEKLEKQLAALDAGADVVYGDVYLLEDGTTRYQSSLPVSDPERHHLDFLFEGGVPMPTVVARRACFDDERFDESLPAVEDRHMWARLFARYRPARIAEPLAYYAVREASMSSDADVMYDAELTVLADLAERYPEVAEAYPALERKAAYKHGKRLLRGGDGRAAREPLRRAVAEGMTDPRALAALAVAYAPAGHARLLGLLERAQERLR</sequence>
<feature type="domain" description="Glycosyltransferase 2-like" evidence="1">
    <location>
        <begin position="19"/>
        <end position="142"/>
    </location>
</feature>
<evidence type="ECO:0000259" key="1">
    <source>
        <dbReference type="Pfam" id="PF00535"/>
    </source>
</evidence>
<organism evidence="2 3">
    <name type="scientific">Halomarina rubra</name>
    <dbReference type="NCBI Taxonomy" id="2071873"/>
    <lineage>
        <taxon>Archaea</taxon>
        <taxon>Methanobacteriati</taxon>
        <taxon>Methanobacteriota</taxon>
        <taxon>Stenosarchaea group</taxon>
        <taxon>Halobacteria</taxon>
        <taxon>Halobacteriales</taxon>
        <taxon>Natronomonadaceae</taxon>
        <taxon>Halomarina</taxon>
    </lineage>
</organism>
<evidence type="ECO:0000313" key="3">
    <source>
        <dbReference type="Proteomes" id="UP001597187"/>
    </source>
</evidence>
<dbReference type="Gene3D" id="3.90.550.10">
    <property type="entry name" value="Spore Coat Polysaccharide Biosynthesis Protein SpsA, Chain A"/>
    <property type="match status" value="1"/>
</dbReference>